<organism evidence="8 9">
    <name type="scientific">Microvirga lupini</name>
    <dbReference type="NCBI Taxonomy" id="420324"/>
    <lineage>
        <taxon>Bacteria</taxon>
        <taxon>Pseudomonadati</taxon>
        <taxon>Pseudomonadota</taxon>
        <taxon>Alphaproteobacteria</taxon>
        <taxon>Hyphomicrobiales</taxon>
        <taxon>Methylobacteriaceae</taxon>
        <taxon>Microvirga</taxon>
    </lineage>
</organism>
<evidence type="ECO:0000313" key="8">
    <source>
        <dbReference type="EMBL" id="MBB3019382.1"/>
    </source>
</evidence>
<comment type="similarity">
    <text evidence="2">Belongs to the BA14k family.</text>
</comment>
<evidence type="ECO:0000256" key="7">
    <source>
        <dbReference type="SAM" id="SignalP"/>
    </source>
</evidence>
<dbReference type="GO" id="GO:0030246">
    <property type="term" value="F:carbohydrate binding"/>
    <property type="evidence" value="ECO:0007669"/>
    <property type="project" value="UniProtKB-KW"/>
</dbReference>
<keyword evidence="4" id="KW-1003">Cell membrane</keyword>
<keyword evidence="7" id="KW-0732">Signal</keyword>
<dbReference type="AlphaFoldDB" id="A0A7W4VMH3"/>
<evidence type="ECO:0000256" key="3">
    <source>
        <dbReference type="ARBA" id="ARBA00020552"/>
    </source>
</evidence>
<gene>
    <name evidence="8" type="ORF">FHR70_002447</name>
</gene>
<dbReference type="GO" id="GO:0016020">
    <property type="term" value="C:membrane"/>
    <property type="evidence" value="ECO:0007669"/>
    <property type="project" value="UniProtKB-SubCell"/>
</dbReference>
<reference evidence="8 9" key="1">
    <citation type="submission" date="2020-08" db="EMBL/GenBank/DDBJ databases">
        <title>The Agave Microbiome: Exploring the role of microbial communities in plant adaptations to desert environments.</title>
        <authorList>
            <person name="Partida-Martinez L.P."/>
        </authorList>
    </citation>
    <scope>NUCLEOTIDE SEQUENCE [LARGE SCALE GENOMIC DNA]</scope>
    <source>
        <strain evidence="8 9">AT3.9</strain>
    </source>
</reference>
<dbReference type="Pfam" id="PF07886">
    <property type="entry name" value="BA14K"/>
    <property type="match status" value="1"/>
</dbReference>
<comment type="caution">
    <text evidence="8">The sequence shown here is derived from an EMBL/GenBank/DDBJ whole genome shotgun (WGS) entry which is preliminary data.</text>
</comment>
<dbReference type="InterPro" id="IPR012413">
    <property type="entry name" value="BA14K"/>
</dbReference>
<sequence length="135" mass="14601">MRKFMTAIVGAALLASAIPASATPIQFRPLPQVEKAYPNESYAQYYRRGYRPYYRERHYYRRDNGAAVAAGVAGLAAGALIAGAIASQAQPAAPQPPGVVDPQVAAYCARKYRSYDPGTGTFLATNGMRYVCTYP</sequence>
<dbReference type="EMBL" id="JACHWB010000003">
    <property type="protein sequence ID" value="MBB3019382.1"/>
    <property type="molecule type" value="Genomic_DNA"/>
</dbReference>
<feature type="chain" id="PRO_5031238245" description="Lectin-like protein BA14k" evidence="7">
    <location>
        <begin position="23"/>
        <end position="135"/>
    </location>
</feature>
<evidence type="ECO:0000256" key="1">
    <source>
        <dbReference type="ARBA" id="ARBA00004167"/>
    </source>
</evidence>
<keyword evidence="4" id="KW-0472">Membrane</keyword>
<evidence type="ECO:0000313" key="9">
    <source>
        <dbReference type="Proteomes" id="UP000532010"/>
    </source>
</evidence>
<dbReference type="Proteomes" id="UP000532010">
    <property type="component" value="Unassembled WGS sequence"/>
</dbReference>
<protein>
    <recommendedName>
        <fullName evidence="3">Lectin-like protein BA14k</fullName>
    </recommendedName>
</protein>
<proteinExistence type="inferred from homology"/>
<evidence type="ECO:0000256" key="5">
    <source>
        <dbReference type="ARBA" id="ARBA00022734"/>
    </source>
</evidence>
<feature type="signal peptide" evidence="7">
    <location>
        <begin position="1"/>
        <end position="22"/>
    </location>
</feature>
<evidence type="ECO:0000256" key="2">
    <source>
        <dbReference type="ARBA" id="ARBA00010270"/>
    </source>
</evidence>
<comment type="function">
    <text evidence="6">Has immunoglobulin-binding and hemagglutination properties, and can bind to mannose. Essential for virulence. May be involved in LPS biosynthesis or polysaccharide transport.</text>
</comment>
<name>A0A7W4VMH3_9HYPH</name>
<dbReference type="RefSeq" id="WP_183450484.1">
    <property type="nucleotide sequence ID" value="NZ_JACHWB010000003.1"/>
</dbReference>
<comment type="subcellular location">
    <subcellularLocation>
        <location evidence="1">Membrane</location>
        <topology evidence="1">Single-pass membrane protein</topology>
    </subcellularLocation>
</comment>
<keyword evidence="9" id="KW-1185">Reference proteome</keyword>
<accession>A0A7W4VMH3</accession>
<evidence type="ECO:0000256" key="4">
    <source>
        <dbReference type="ARBA" id="ARBA00022475"/>
    </source>
</evidence>
<keyword evidence="5" id="KW-0430">Lectin</keyword>
<evidence type="ECO:0000256" key="6">
    <source>
        <dbReference type="ARBA" id="ARBA00025321"/>
    </source>
</evidence>